<proteinExistence type="predicted"/>
<dbReference type="InParanoid" id="A0A1Y1YFE4"/>
<evidence type="ECO:0000256" key="2">
    <source>
        <dbReference type="SAM" id="MobiDB-lite"/>
    </source>
</evidence>
<comment type="caution">
    <text evidence="4">The sequence shown here is derived from an EMBL/GenBank/DDBJ whole genome shotgun (WGS) entry which is preliminary data.</text>
</comment>
<feature type="compositionally biased region" description="Basic and acidic residues" evidence="2">
    <location>
        <begin position="23"/>
        <end position="42"/>
    </location>
</feature>
<evidence type="ECO:0000313" key="4">
    <source>
        <dbReference type="EMBL" id="ORX96695.1"/>
    </source>
</evidence>
<evidence type="ECO:0000313" key="5">
    <source>
        <dbReference type="Proteomes" id="UP000193498"/>
    </source>
</evidence>
<keyword evidence="1" id="KW-0175">Coiled coil</keyword>
<dbReference type="GO" id="GO:0003676">
    <property type="term" value="F:nucleic acid binding"/>
    <property type="evidence" value="ECO:0007669"/>
    <property type="project" value="InterPro"/>
</dbReference>
<protein>
    <submittedName>
        <fullName evidence="4">G-patch-domain-containing protein</fullName>
    </submittedName>
</protein>
<dbReference type="SMART" id="SM01173">
    <property type="entry name" value="DUF4187"/>
    <property type="match status" value="1"/>
</dbReference>
<dbReference type="GO" id="GO:0000776">
    <property type="term" value="C:kinetochore"/>
    <property type="evidence" value="ECO:0007669"/>
    <property type="project" value="TreeGrafter"/>
</dbReference>
<keyword evidence="5" id="KW-1185">Reference proteome</keyword>
<feature type="coiled-coil region" evidence="1">
    <location>
        <begin position="111"/>
        <end position="138"/>
    </location>
</feature>
<dbReference type="PROSITE" id="PS50174">
    <property type="entry name" value="G_PATCH"/>
    <property type="match status" value="1"/>
</dbReference>
<feature type="domain" description="G-patch" evidence="3">
    <location>
        <begin position="67"/>
        <end position="113"/>
    </location>
</feature>
<evidence type="ECO:0000259" key="3">
    <source>
        <dbReference type="PROSITE" id="PS50174"/>
    </source>
</evidence>
<dbReference type="AlphaFoldDB" id="A0A1Y1YFE4"/>
<dbReference type="InterPro" id="IPR039249">
    <property type="entry name" value="GPATCH11"/>
</dbReference>
<dbReference type="OrthoDB" id="786951at2759"/>
<dbReference type="EMBL" id="MCFE01000148">
    <property type="protein sequence ID" value="ORX96695.1"/>
    <property type="molecule type" value="Genomic_DNA"/>
</dbReference>
<dbReference type="InterPro" id="IPR025239">
    <property type="entry name" value="DUF4187"/>
</dbReference>
<dbReference type="PANTHER" id="PTHR21032">
    <property type="entry name" value="G PATCH DOMAIN-CONTAINING PROTEIN 11"/>
    <property type="match status" value="1"/>
</dbReference>
<feature type="region of interest" description="Disordered" evidence="2">
    <location>
        <begin position="178"/>
        <end position="223"/>
    </location>
</feature>
<dbReference type="Pfam" id="PF13821">
    <property type="entry name" value="DUF4187"/>
    <property type="match status" value="1"/>
</dbReference>
<accession>A0A1Y1YFE4</accession>
<sequence length="270" mass="31351">MSNNDSSEEEDYLSMDLTGLVEQPKEATYSERRKQKTIEQRQRGIIKPLRQAEKETREAGLSTRIEADNKGYELLKKMGYSEGMSLGRSMPGRAEPIPIVIRTKHSGLGHEEELKRKRDAELEKMKVIEKKRKEEEEEERGDFRERMMSRFAEKQIKGDTWKSRIACEQLDKAKGLEESPFWPRRKAEEVAEREGGDDDEVESRVKSEVVEEEPTEESPSEFELLEPKEQLAQVTAYLREVHLYCLWCGEGFESMEDMEEKCPGNTADVH</sequence>
<gene>
    <name evidence="4" type="ORF">K493DRAFT_314379</name>
</gene>
<dbReference type="Pfam" id="PF01585">
    <property type="entry name" value="G-patch"/>
    <property type="match status" value="1"/>
</dbReference>
<dbReference type="SMART" id="SM00443">
    <property type="entry name" value="G_patch"/>
    <property type="match status" value="1"/>
</dbReference>
<evidence type="ECO:0000256" key="1">
    <source>
        <dbReference type="SAM" id="Coils"/>
    </source>
</evidence>
<dbReference type="InterPro" id="IPR000467">
    <property type="entry name" value="G_patch_dom"/>
</dbReference>
<dbReference type="Proteomes" id="UP000193498">
    <property type="component" value="Unassembled WGS sequence"/>
</dbReference>
<feature type="compositionally biased region" description="Acidic residues" evidence="2">
    <location>
        <begin position="1"/>
        <end position="13"/>
    </location>
</feature>
<reference evidence="4 5" key="1">
    <citation type="submission" date="2016-07" db="EMBL/GenBank/DDBJ databases">
        <title>Pervasive Adenine N6-methylation of Active Genes in Fungi.</title>
        <authorList>
            <consortium name="DOE Joint Genome Institute"/>
            <person name="Mondo S.J."/>
            <person name="Dannebaum R.O."/>
            <person name="Kuo R.C."/>
            <person name="Labutti K."/>
            <person name="Haridas S."/>
            <person name="Kuo A."/>
            <person name="Salamov A."/>
            <person name="Ahrendt S.R."/>
            <person name="Lipzen A."/>
            <person name="Sullivan W."/>
            <person name="Andreopoulos W.B."/>
            <person name="Clum A."/>
            <person name="Lindquist E."/>
            <person name="Daum C."/>
            <person name="Ramamoorthy G.K."/>
            <person name="Gryganskyi A."/>
            <person name="Culley D."/>
            <person name="Magnuson J.K."/>
            <person name="James T.Y."/>
            <person name="O'Malley M.A."/>
            <person name="Stajich J.E."/>
            <person name="Spatafora J.W."/>
            <person name="Visel A."/>
            <person name="Grigoriev I.V."/>
        </authorList>
    </citation>
    <scope>NUCLEOTIDE SEQUENCE [LARGE SCALE GENOMIC DNA]</scope>
    <source>
        <strain evidence="4 5">CBS 931.73</strain>
    </source>
</reference>
<dbReference type="STRING" id="1314790.A0A1Y1YFE4"/>
<name>A0A1Y1YFE4_9FUNG</name>
<dbReference type="PANTHER" id="PTHR21032:SF0">
    <property type="entry name" value="G PATCH DOMAIN-CONTAINING PROTEIN 11"/>
    <property type="match status" value="1"/>
</dbReference>
<feature type="compositionally biased region" description="Basic and acidic residues" evidence="2">
    <location>
        <begin position="185"/>
        <end position="194"/>
    </location>
</feature>
<feature type="compositionally biased region" description="Acidic residues" evidence="2">
    <location>
        <begin position="210"/>
        <end position="223"/>
    </location>
</feature>
<feature type="region of interest" description="Disordered" evidence="2">
    <location>
        <begin position="1"/>
        <end position="64"/>
    </location>
</feature>
<organism evidence="4 5">
    <name type="scientific">Basidiobolus meristosporus CBS 931.73</name>
    <dbReference type="NCBI Taxonomy" id="1314790"/>
    <lineage>
        <taxon>Eukaryota</taxon>
        <taxon>Fungi</taxon>
        <taxon>Fungi incertae sedis</taxon>
        <taxon>Zoopagomycota</taxon>
        <taxon>Entomophthoromycotina</taxon>
        <taxon>Basidiobolomycetes</taxon>
        <taxon>Basidiobolales</taxon>
        <taxon>Basidiobolaceae</taxon>
        <taxon>Basidiobolus</taxon>
    </lineage>
</organism>